<evidence type="ECO:0000256" key="2">
    <source>
        <dbReference type="SAM" id="MobiDB-lite"/>
    </source>
</evidence>
<sequence>MLKNCSKKLEELNEECTKLRKKCEAKGLELKMKDSALRDITNQNQCLKEKNELSKLKLGKLKDVNEQLRIKCLEYEVNNLSQSEESCSDTGSDTSEPSADDVEAMFQTLLVIINTLQN</sequence>
<accession>A0A1X7UT22</accession>
<evidence type="ECO:0000256" key="1">
    <source>
        <dbReference type="SAM" id="Coils"/>
    </source>
</evidence>
<name>A0A1X7UT22_AMPQE</name>
<dbReference type="AlphaFoldDB" id="A0A1X7UT22"/>
<dbReference type="InParanoid" id="A0A1X7UT22"/>
<keyword evidence="1" id="KW-0175">Coiled coil</keyword>
<protein>
    <submittedName>
        <fullName evidence="3">Uncharacterized protein</fullName>
    </submittedName>
</protein>
<reference evidence="3" key="1">
    <citation type="submission" date="2017-05" db="UniProtKB">
        <authorList>
            <consortium name="EnsemblMetazoa"/>
        </authorList>
    </citation>
    <scope>IDENTIFICATION</scope>
</reference>
<feature type="compositionally biased region" description="Polar residues" evidence="2">
    <location>
        <begin position="80"/>
        <end position="97"/>
    </location>
</feature>
<proteinExistence type="predicted"/>
<dbReference type="EnsemblMetazoa" id="Aqu2.1.30933_001">
    <property type="protein sequence ID" value="Aqu2.1.30933_001"/>
    <property type="gene ID" value="Aqu2.1.30933"/>
</dbReference>
<feature type="region of interest" description="Disordered" evidence="2">
    <location>
        <begin position="80"/>
        <end position="99"/>
    </location>
</feature>
<feature type="coiled-coil region" evidence="1">
    <location>
        <begin position="2"/>
        <end position="29"/>
    </location>
</feature>
<evidence type="ECO:0000313" key="3">
    <source>
        <dbReference type="EnsemblMetazoa" id="Aqu2.1.30933_001"/>
    </source>
</evidence>
<organism evidence="3">
    <name type="scientific">Amphimedon queenslandica</name>
    <name type="common">Sponge</name>
    <dbReference type="NCBI Taxonomy" id="400682"/>
    <lineage>
        <taxon>Eukaryota</taxon>
        <taxon>Metazoa</taxon>
        <taxon>Porifera</taxon>
        <taxon>Demospongiae</taxon>
        <taxon>Heteroscleromorpha</taxon>
        <taxon>Haplosclerida</taxon>
        <taxon>Niphatidae</taxon>
        <taxon>Amphimedon</taxon>
    </lineage>
</organism>